<feature type="transmembrane region" description="Helical" evidence="1">
    <location>
        <begin position="60"/>
        <end position="84"/>
    </location>
</feature>
<keyword evidence="3" id="KW-1185">Reference proteome</keyword>
<reference evidence="2" key="1">
    <citation type="submission" date="2022-12" db="EMBL/GenBank/DDBJ databases">
        <title>Genome assemblies of Blomia tropicalis.</title>
        <authorList>
            <person name="Cui Y."/>
        </authorList>
    </citation>
    <scope>NUCLEOTIDE SEQUENCE</scope>
    <source>
        <tissue evidence="2">Adult mites</tissue>
    </source>
</reference>
<comment type="caution">
    <text evidence="2">The sequence shown here is derived from an EMBL/GenBank/DDBJ whole genome shotgun (WGS) entry which is preliminary data.</text>
</comment>
<evidence type="ECO:0000313" key="2">
    <source>
        <dbReference type="EMBL" id="KAJ6217686.1"/>
    </source>
</evidence>
<dbReference type="Proteomes" id="UP001142055">
    <property type="component" value="Chromosome 3"/>
</dbReference>
<gene>
    <name evidence="2" type="ORF">RDWZM_008843</name>
</gene>
<evidence type="ECO:0000313" key="3">
    <source>
        <dbReference type="Proteomes" id="UP001142055"/>
    </source>
</evidence>
<keyword evidence="1" id="KW-0812">Transmembrane</keyword>
<proteinExistence type="predicted"/>
<accession>A0A9Q0RKH2</accession>
<evidence type="ECO:0000256" key="1">
    <source>
        <dbReference type="SAM" id="Phobius"/>
    </source>
</evidence>
<keyword evidence="1" id="KW-0472">Membrane</keyword>
<dbReference type="EMBL" id="JAPWDV010000003">
    <property type="protein sequence ID" value="KAJ6217686.1"/>
    <property type="molecule type" value="Genomic_DNA"/>
</dbReference>
<sequence length="153" mass="18117">MIIEDAIQKSAIKLNSDNMGLIWNDTLSEFHQFWEMTINYTNHALVQTAAMIQQHRSLQLTIFFIIFIILFISIYSIFFCIYLCKRHCLIKSKYTKKSIKKHLAQSKRNIKRQKHRLFSDDDGCGPQSERRYLLLPTDEQIDIEENQLFGNNV</sequence>
<name>A0A9Q0RKH2_BLOTA</name>
<organism evidence="2 3">
    <name type="scientific">Blomia tropicalis</name>
    <name type="common">Mite</name>
    <dbReference type="NCBI Taxonomy" id="40697"/>
    <lineage>
        <taxon>Eukaryota</taxon>
        <taxon>Metazoa</taxon>
        <taxon>Ecdysozoa</taxon>
        <taxon>Arthropoda</taxon>
        <taxon>Chelicerata</taxon>
        <taxon>Arachnida</taxon>
        <taxon>Acari</taxon>
        <taxon>Acariformes</taxon>
        <taxon>Sarcoptiformes</taxon>
        <taxon>Astigmata</taxon>
        <taxon>Glycyphagoidea</taxon>
        <taxon>Echimyopodidae</taxon>
        <taxon>Blomia</taxon>
    </lineage>
</organism>
<protein>
    <submittedName>
        <fullName evidence="2">Uncharacterized protein</fullName>
    </submittedName>
</protein>
<keyword evidence="1" id="KW-1133">Transmembrane helix</keyword>
<dbReference type="AlphaFoldDB" id="A0A9Q0RKH2"/>